<name>A0A8T3CC67_DENNO</name>
<dbReference type="OrthoDB" id="750189at2759"/>
<keyword evidence="3" id="KW-1185">Reference proteome</keyword>
<organism evidence="2 3">
    <name type="scientific">Dendrobium nobile</name>
    <name type="common">Orchid</name>
    <dbReference type="NCBI Taxonomy" id="94219"/>
    <lineage>
        <taxon>Eukaryota</taxon>
        <taxon>Viridiplantae</taxon>
        <taxon>Streptophyta</taxon>
        <taxon>Embryophyta</taxon>
        <taxon>Tracheophyta</taxon>
        <taxon>Spermatophyta</taxon>
        <taxon>Magnoliopsida</taxon>
        <taxon>Liliopsida</taxon>
        <taxon>Asparagales</taxon>
        <taxon>Orchidaceae</taxon>
        <taxon>Epidendroideae</taxon>
        <taxon>Malaxideae</taxon>
        <taxon>Dendrobiinae</taxon>
        <taxon>Dendrobium</taxon>
    </lineage>
</organism>
<dbReference type="EMBL" id="JAGYWB010000001">
    <property type="protein sequence ID" value="KAI0530992.1"/>
    <property type="molecule type" value="Genomic_DNA"/>
</dbReference>
<dbReference type="PANTHER" id="PTHR21669">
    <property type="entry name" value="CAPZ-INTERACTING PROTEIN AND RELATED PROTEINS"/>
    <property type="match status" value="1"/>
</dbReference>
<evidence type="ECO:0000313" key="3">
    <source>
        <dbReference type="Proteomes" id="UP000829196"/>
    </source>
</evidence>
<feature type="region of interest" description="Disordered" evidence="1">
    <location>
        <begin position="210"/>
        <end position="248"/>
    </location>
</feature>
<accession>A0A8T3CC67</accession>
<sequence>MEFSKASQGKISEEELIDRLMVFLGHLVQRKTLKRNMREMVELGLSAKQQKADKLQQIKEEVHEMIKSRVSVLKSKGHDQLNDSADDFQNVISTDERRALTGRYSMDVALEEKLCDLYDLYVEGMDEDKGPQSRKLYVEFAELWPAGYMDNLGIKDAIYRAKKRRQHKLQVRNKERIERKKLAAKVKLQEPTLISQPQAGQERHMVPTFQVPRPQDKPISSLSPSIENKLNDPTPFRSDTYGSKHHEKAPRISADIISDVGSKIISTDMRKKMKMQAPPEMVKHYLYRPNNDTSLSLQQSKHSTQMPASPTSVQPS</sequence>
<dbReference type="PANTHER" id="PTHR21669:SF28">
    <property type="entry name" value="YEMANUCLEIN"/>
    <property type="match status" value="1"/>
</dbReference>
<comment type="caution">
    <text evidence="2">The sequence shown here is derived from an EMBL/GenBank/DDBJ whole genome shotgun (WGS) entry which is preliminary data.</text>
</comment>
<dbReference type="Proteomes" id="UP000829196">
    <property type="component" value="Unassembled WGS sequence"/>
</dbReference>
<reference evidence="2" key="1">
    <citation type="journal article" date="2022" name="Front. Genet.">
        <title>Chromosome-Scale Assembly of the Dendrobium nobile Genome Provides Insights Into the Molecular Mechanism of the Biosynthesis of the Medicinal Active Ingredient of Dendrobium.</title>
        <authorList>
            <person name="Xu Q."/>
            <person name="Niu S.-C."/>
            <person name="Li K.-L."/>
            <person name="Zheng P.-J."/>
            <person name="Zhang X.-J."/>
            <person name="Jia Y."/>
            <person name="Liu Y."/>
            <person name="Niu Y.-X."/>
            <person name="Yu L.-H."/>
            <person name="Chen D.-F."/>
            <person name="Zhang G.-Q."/>
        </authorList>
    </citation>
    <scope>NUCLEOTIDE SEQUENCE</scope>
    <source>
        <tissue evidence="2">Leaf</tissue>
    </source>
</reference>
<proteinExistence type="predicted"/>
<feature type="region of interest" description="Disordered" evidence="1">
    <location>
        <begin position="288"/>
        <end position="316"/>
    </location>
</feature>
<protein>
    <recommendedName>
        <fullName evidence="4">Wound-responsive family protein</fullName>
    </recommendedName>
</protein>
<evidence type="ECO:0000256" key="1">
    <source>
        <dbReference type="SAM" id="MobiDB-lite"/>
    </source>
</evidence>
<evidence type="ECO:0000313" key="2">
    <source>
        <dbReference type="EMBL" id="KAI0530992.1"/>
    </source>
</evidence>
<dbReference type="GO" id="GO:0006325">
    <property type="term" value="P:chromatin organization"/>
    <property type="evidence" value="ECO:0007669"/>
    <property type="project" value="TreeGrafter"/>
</dbReference>
<dbReference type="GO" id="GO:0005634">
    <property type="term" value="C:nucleus"/>
    <property type="evidence" value="ECO:0007669"/>
    <property type="project" value="TreeGrafter"/>
</dbReference>
<gene>
    <name evidence="2" type="ORF">KFK09_000541</name>
</gene>
<evidence type="ECO:0008006" key="4">
    <source>
        <dbReference type="Google" id="ProtNLM"/>
    </source>
</evidence>
<feature type="compositionally biased region" description="Polar residues" evidence="1">
    <location>
        <begin position="290"/>
        <end position="316"/>
    </location>
</feature>
<dbReference type="AlphaFoldDB" id="A0A8T3CC67"/>
<feature type="compositionally biased region" description="Polar residues" evidence="1">
    <location>
        <begin position="218"/>
        <end position="228"/>
    </location>
</feature>